<reference evidence="8" key="1">
    <citation type="submission" date="2023-04" db="EMBL/GenBank/DDBJ databases">
        <title>Black Yeasts Isolated from many extreme environments.</title>
        <authorList>
            <person name="Coleine C."/>
            <person name="Stajich J.E."/>
            <person name="Selbmann L."/>
        </authorList>
    </citation>
    <scope>NUCLEOTIDE SEQUENCE</scope>
    <source>
        <strain evidence="8">CCFEE 5312</strain>
    </source>
</reference>
<protein>
    <recommendedName>
        <fullName evidence="7">RZ-type domain-containing protein</fullName>
    </recommendedName>
</protein>
<dbReference type="GO" id="GO:0008270">
    <property type="term" value="F:zinc ion binding"/>
    <property type="evidence" value="ECO:0007669"/>
    <property type="project" value="UniProtKB-KW"/>
</dbReference>
<dbReference type="Proteomes" id="UP001271007">
    <property type="component" value="Unassembled WGS sequence"/>
</dbReference>
<dbReference type="PANTHER" id="PTHR22605:SF16">
    <property type="entry name" value="E3 UBIQUITIN-PROTEIN LIGASE RNF213"/>
    <property type="match status" value="1"/>
</dbReference>
<sequence>MVHFQQRTINRHQPSHKLHEAITHAARRNRPLDDVFAKLGFTDVALLGKSDHRITSGAMMMVIKIDCIVMEDKLMILSAPASESERALLNVSLFSGTSVSKSIKQIFQSCAEHIALCGEHRLPRLVVESTLNYARTVRLFGTSGALDAEDRQLATMEHEKAKILLESAAQLCKQGFRDADALSHAVSEALRLLQREWYEEVTVEELEAIKRAMVTGFRGIATHSGHWYNCANGHPFAIGECGMPMELARCPECGARIGGQSHQAVQGVTRAENMER</sequence>
<accession>A0AAJ0D901</accession>
<evidence type="ECO:0000256" key="6">
    <source>
        <dbReference type="ARBA" id="ARBA00022859"/>
    </source>
</evidence>
<comment type="caution">
    <text evidence="8">The sequence shown here is derived from an EMBL/GenBank/DDBJ whole genome shotgun (WGS) entry which is preliminary data.</text>
</comment>
<dbReference type="GO" id="GO:0016887">
    <property type="term" value="F:ATP hydrolysis activity"/>
    <property type="evidence" value="ECO:0007669"/>
    <property type="project" value="InterPro"/>
</dbReference>
<feature type="domain" description="RZ-type" evidence="7">
    <location>
        <begin position="201"/>
        <end position="276"/>
    </location>
</feature>
<keyword evidence="3" id="KW-0479">Metal-binding</keyword>
<dbReference type="InterPro" id="IPR031248">
    <property type="entry name" value="RNF213"/>
</dbReference>
<evidence type="ECO:0000313" key="9">
    <source>
        <dbReference type="Proteomes" id="UP001271007"/>
    </source>
</evidence>
<organism evidence="8 9">
    <name type="scientific">Extremus antarcticus</name>
    <dbReference type="NCBI Taxonomy" id="702011"/>
    <lineage>
        <taxon>Eukaryota</taxon>
        <taxon>Fungi</taxon>
        <taxon>Dikarya</taxon>
        <taxon>Ascomycota</taxon>
        <taxon>Pezizomycotina</taxon>
        <taxon>Dothideomycetes</taxon>
        <taxon>Dothideomycetidae</taxon>
        <taxon>Mycosphaerellales</taxon>
        <taxon>Extremaceae</taxon>
        <taxon>Extremus</taxon>
    </lineage>
</organism>
<dbReference type="PANTHER" id="PTHR22605">
    <property type="entry name" value="RZ-TYPE DOMAIN-CONTAINING PROTEIN"/>
    <property type="match status" value="1"/>
</dbReference>
<evidence type="ECO:0000259" key="7">
    <source>
        <dbReference type="PROSITE" id="PS51981"/>
    </source>
</evidence>
<evidence type="ECO:0000256" key="1">
    <source>
        <dbReference type="ARBA" id="ARBA00004496"/>
    </source>
</evidence>
<proteinExistence type="predicted"/>
<evidence type="ECO:0000256" key="2">
    <source>
        <dbReference type="ARBA" id="ARBA00022490"/>
    </source>
</evidence>
<dbReference type="GO" id="GO:0002376">
    <property type="term" value="P:immune system process"/>
    <property type="evidence" value="ECO:0007669"/>
    <property type="project" value="UniProtKB-KW"/>
</dbReference>
<evidence type="ECO:0000256" key="3">
    <source>
        <dbReference type="ARBA" id="ARBA00022723"/>
    </source>
</evidence>
<evidence type="ECO:0000256" key="5">
    <source>
        <dbReference type="ARBA" id="ARBA00022833"/>
    </source>
</evidence>
<dbReference type="GO" id="GO:0005737">
    <property type="term" value="C:cytoplasm"/>
    <property type="evidence" value="ECO:0007669"/>
    <property type="project" value="UniProtKB-SubCell"/>
</dbReference>
<keyword evidence="9" id="KW-1185">Reference proteome</keyword>
<dbReference type="InterPro" id="IPR046439">
    <property type="entry name" value="ZF_RZ_dom"/>
</dbReference>
<gene>
    <name evidence="8" type="ORF">LTR09_013053</name>
</gene>
<name>A0AAJ0D901_9PEZI</name>
<evidence type="ECO:0000313" key="8">
    <source>
        <dbReference type="EMBL" id="KAK3045280.1"/>
    </source>
</evidence>
<dbReference type="EMBL" id="JAWDJX010000400">
    <property type="protein sequence ID" value="KAK3045280.1"/>
    <property type="molecule type" value="Genomic_DNA"/>
</dbReference>
<keyword evidence="5" id="KW-0862">Zinc</keyword>
<keyword evidence="6" id="KW-0391">Immunity</keyword>
<keyword evidence="4" id="KW-0863">Zinc-finger</keyword>
<keyword evidence="2" id="KW-0963">Cytoplasm</keyword>
<comment type="subcellular location">
    <subcellularLocation>
        <location evidence="1">Cytoplasm</location>
    </subcellularLocation>
</comment>
<dbReference type="GO" id="GO:0004842">
    <property type="term" value="F:ubiquitin-protein transferase activity"/>
    <property type="evidence" value="ECO:0007669"/>
    <property type="project" value="InterPro"/>
</dbReference>
<dbReference type="Pfam" id="PF20173">
    <property type="entry name" value="ZnF_RZ-type"/>
    <property type="match status" value="1"/>
</dbReference>
<dbReference type="PROSITE" id="PS51981">
    <property type="entry name" value="ZF_RZ"/>
    <property type="match status" value="1"/>
</dbReference>
<evidence type="ECO:0000256" key="4">
    <source>
        <dbReference type="ARBA" id="ARBA00022771"/>
    </source>
</evidence>
<dbReference type="AlphaFoldDB" id="A0AAJ0D901"/>